<accession>A0A545TJC3</accession>
<dbReference type="Proteomes" id="UP000317839">
    <property type="component" value="Unassembled WGS sequence"/>
</dbReference>
<feature type="chain" id="PRO_5021890640" evidence="1">
    <location>
        <begin position="20"/>
        <end position="270"/>
    </location>
</feature>
<evidence type="ECO:0000313" key="2">
    <source>
        <dbReference type="EMBL" id="TQV77318.1"/>
    </source>
</evidence>
<dbReference type="AlphaFoldDB" id="A0A545TJC3"/>
<sequence>MYKYVFIFSLVIAPAYSLAQETLQVRFIPPSTPGDPAHSYYIKVIDAVLSATETTDGPYQLKANDIYLVQSRAIAELSKNRKIDVYWTMTSKQRESLLRPIKIPLLKGYLGYRVFLIRAEDKEKFAKITTIEELSKLVAGRGHDWPDRKILEFNGLNVLPVSTYDALFTMLEKKRIDYFPRGINEAWQELEIHSEKNFVVDENILFRYPAPVYFFVHPDNERLAARIQRGLDIIINNGQFDDLLKLYPESQEVLQKANIENRRIFELKTP</sequence>
<dbReference type="SUPFAM" id="SSF53850">
    <property type="entry name" value="Periplasmic binding protein-like II"/>
    <property type="match status" value="1"/>
</dbReference>
<proteinExistence type="predicted"/>
<feature type="signal peptide" evidence="1">
    <location>
        <begin position="1"/>
        <end position="19"/>
    </location>
</feature>
<evidence type="ECO:0000313" key="3">
    <source>
        <dbReference type="Proteomes" id="UP000317839"/>
    </source>
</evidence>
<evidence type="ECO:0000256" key="1">
    <source>
        <dbReference type="SAM" id="SignalP"/>
    </source>
</evidence>
<organism evidence="2 3">
    <name type="scientific">Aliikangiella marina</name>
    <dbReference type="NCBI Taxonomy" id="1712262"/>
    <lineage>
        <taxon>Bacteria</taxon>
        <taxon>Pseudomonadati</taxon>
        <taxon>Pseudomonadota</taxon>
        <taxon>Gammaproteobacteria</taxon>
        <taxon>Oceanospirillales</taxon>
        <taxon>Pleioneaceae</taxon>
        <taxon>Aliikangiella</taxon>
    </lineage>
</organism>
<dbReference type="EMBL" id="VIKR01000001">
    <property type="protein sequence ID" value="TQV77318.1"/>
    <property type="molecule type" value="Genomic_DNA"/>
</dbReference>
<reference evidence="2 3" key="1">
    <citation type="submission" date="2019-06" db="EMBL/GenBank/DDBJ databases">
        <title>Draft genome of Aliikangiella marina GYP-15.</title>
        <authorList>
            <person name="Wang G."/>
        </authorList>
    </citation>
    <scope>NUCLEOTIDE SEQUENCE [LARGE SCALE GENOMIC DNA]</scope>
    <source>
        <strain evidence="2 3">GYP-15</strain>
    </source>
</reference>
<dbReference type="Gene3D" id="3.40.190.10">
    <property type="entry name" value="Periplasmic binding protein-like II"/>
    <property type="match status" value="2"/>
</dbReference>
<keyword evidence="1" id="KW-0732">Signal</keyword>
<name>A0A545TJC3_9GAMM</name>
<gene>
    <name evidence="2" type="ORF">FLL45_05065</name>
</gene>
<comment type="caution">
    <text evidence="2">The sequence shown here is derived from an EMBL/GenBank/DDBJ whole genome shotgun (WGS) entry which is preliminary data.</text>
</comment>
<protein>
    <submittedName>
        <fullName evidence="2">Amino acid ABC transporter substrate-binding protein</fullName>
    </submittedName>
</protein>
<dbReference type="OrthoDB" id="547680at2"/>
<keyword evidence="3" id="KW-1185">Reference proteome</keyword>
<dbReference type="RefSeq" id="WP_142940889.1">
    <property type="nucleotide sequence ID" value="NZ_VIKR01000001.1"/>
</dbReference>